<dbReference type="InterPro" id="IPR018136">
    <property type="entry name" value="Aconitase_4Fe-4S_BS"/>
</dbReference>
<comment type="subunit">
    <text evidence="4 13">Heterodimer of LeuC and LeuD.</text>
</comment>
<gene>
    <name evidence="13 15" type="primary">leuC</name>
    <name evidence="15" type="ORF">HOP53_04950</name>
</gene>
<evidence type="ECO:0000256" key="2">
    <source>
        <dbReference type="ARBA" id="ARBA00002695"/>
    </source>
</evidence>
<sequence>MGRTLFDKLWESHVISERDNGSALLFIDRHLVHDATAQAFDQLKSEGQKVRRPDLTFGMADHYIATHDDPERDPVHDAMVTTLAENAREQGISSFGANDARQGIVHVAGPELGLTLPGTLLVCGDSHTSTHGALGALAFGIGASEVAHVLATQTLWQQRPKTMRIRIDGELGVHVTAKDLILTIISTIGANGGAGYVIEYAGEAIDNLSMESRLTLCNMSIEAGARAGMIAPDETTFAYLKGKPFAPQGELFERAVEVWRGLKSDDDAHHDKEVAIDARSIAPTVTWGNSPETALPITGHIPGLGDIEASKMEQYQATIEYMGLEPGAKLTSLKVDRVFIGSCTNSRLEDLREAAKIAKLGRAKVPTIVVPGSQQVRQQAEKEGLHEIFHQAGFEWREPGCSMCVAMNGDSVPSGARCASTSNRNFAGRQGPGSRTHLMSPAMAAAAAITGHLTDVRELEGTKC</sequence>
<comment type="catalytic activity">
    <reaction evidence="1 13">
        <text>(2R,3S)-3-isopropylmalate = (2S)-2-isopropylmalate</text>
        <dbReference type="Rhea" id="RHEA:32287"/>
        <dbReference type="ChEBI" id="CHEBI:1178"/>
        <dbReference type="ChEBI" id="CHEBI:35121"/>
        <dbReference type="EC" id="4.2.1.33"/>
    </reaction>
</comment>
<dbReference type="PANTHER" id="PTHR43822:SF9">
    <property type="entry name" value="3-ISOPROPYLMALATE DEHYDRATASE"/>
    <property type="match status" value="1"/>
</dbReference>
<evidence type="ECO:0000256" key="6">
    <source>
        <dbReference type="ARBA" id="ARBA00022485"/>
    </source>
</evidence>
<dbReference type="InterPro" id="IPR050067">
    <property type="entry name" value="IPM_dehydratase_rel_enz"/>
</dbReference>
<feature type="binding site" evidence="13">
    <location>
        <position position="401"/>
    </location>
    <ligand>
        <name>[4Fe-4S] cluster</name>
        <dbReference type="ChEBI" id="CHEBI:49883"/>
    </ligand>
</feature>
<evidence type="ECO:0000256" key="3">
    <source>
        <dbReference type="ARBA" id="ARBA00004729"/>
    </source>
</evidence>
<keyword evidence="12 13" id="KW-0100">Branched-chain amino acid biosynthesis</keyword>
<dbReference type="HAMAP" id="MF_01026">
    <property type="entry name" value="LeuC_type1"/>
    <property type="match status" value="1"/>
</dbReference>
<dbReference type="CDD" id="cd01583">
    <property type="entry name" value="IPMI"/>
    <property type="match status" value="1"/>
</dbReference>
<dbReference type="PANTHER" id="PTHR43822">
    <property type="entry name" value="HOMOACONITASE, MITOCHONDRIAL-RELATED"/>
    <property type="match status" value="1"/>
</dbReference>
<name>A0ABS9A064_9GAMM</name>
<comment type="similarity">
    <text evidence="13">Belongs to the aconitase/IPM isomerase family. LeuC type 1 subfamily.</text>
</comment>
<feature type="binding site" evidence="13">
    <location>
        <position position="404"/>
    </location>
    <ligand>
        <name>[4Fe-4S] cluster</name>
        <dbReference type="ChEBI" id="CHEBI:49883"/>
    </ligand>
</feature>
<evidence type="ECO:0000256" key="8">
    <source>
        <dbReference type="ARBA" id="ARBA00022723"/>
    </source>
</evidence>
<comment type="caution">
    <text evidence="15">The sequence shown here is derived from an EMBL/GenBank/DDBJ whole genome shotgun (WGS) entry which is preliminary data.</text>
</comment>
<evidence type="ECO:0000256" key="7">
    <source>
        <dbReference type="ARBA" id="ARBA00022605"/>
    </source>
</evidence>
<keyword evidence="16" id="KW-1185">Reference proteome</keyword>
<evidence type="ECO:0000313" key="15">
    <source>
        <dbReference type="EMBL" id="MCE8002180.1"/>
    </source>
</evidence>
<accession>A0ABS9A064</accession>
<evidence type="ECO:0000313" key="16">
    <source>
        <dbReference type="Proteomes" id="UP001320168"/>
    </source>
</evidence>
<keyword evidence="7 13" id="KW-0028">Amino-acid biosynthesis</keyword>
<keyword evidence="9 13" id="KW-0408">Iron</keyword>
<dbReference type="Pfam" id="PF00330">
    <property type="entry name" value="Aconitase"/>
    <property type="match status" value="1"/>
</dbReference>
<reference evidence="15 16" key="1">
    <citation type="journal article" date="2021" name="Front. Microbiol.">
        <title>Aerobic Denitrification and Heterotrophic Sulfur Oxidation in the Genus Halomonas Revealed by Six Novel Species Characterizations and Genome-Based Analysis.</title>
        <authorList>
            <person name="Wang L."/>
            <person name="Shao Z."/>
        </authorList>
    </citation>
    <scope>NUCLEOTIDE SEQUENCE [LARGE SCALE GENOMIC DNA]</scope>
    <source>
        <strain evidence="15 16">MCCC 1A11081</strain>
    </source>
</reference>
<dbReference type="SUPFAM" id="SSF53732">
    <property type="entry name" value="Aconitase iron-sulfur domain"/>
    <property type="match status" value="1"/>
</dbReference>
<dbReference type="PROSITE" id="PS00450">
    <property type="entry name" value="ACONITASE_1"/>
    <property type="match status" value="1"/>
</dbReference>
<dbReference type="InterPro" id="IPR015931">
    <property type="entry name" value="Acnase/IPM_dHydase_lsu_aba_1/3"/>
</dbReference>
<keyword evidence="6 13" id="KW-0004">4Fe-4S</keyword>
<evidence type="ECO:0000256" key="1">
    <source>
        <dbReference type="ARBA" id="ARBA00000491"/>
    </source>
</evidence>
<dbReference type="Gene3D" id="3.30.499.10">
    <property type="entry name" value="Aconitase, domain 3"/>
    <property type="match status" value="2"/>
</dbReference>
<feature type="binding site" evidence="13">
    <location>
        <position position="343"/>
    </location>
    <ligand>
        <name>[4Fe-4S] cluster</name>
        <dbReference type="ChEBI" id="CHEBI:49883"/>
    </ligand>
</feature>
<dbReference type="InterPro" id="IPR036008">
    <property type="entry name" value="Aconitase_4Fe-4S_dom"/>
</dbReference>
<evidence type="ECO:0000256" key="12">
    <source>
        <dbReference type="ARBA" id="ARBA00023304"/>
    </source>
</evidence>
<comment type="cofactor">
    <cofactor evidence="13">
        <name>[4Fe-4S] cluster</name>
        <dbReference type="ChEBI" id="CHEBI:49883"/>
    </cofactor>
    <text evidence="13">Binds 1 [4Fe-4S] cluster per subunit.</text>
</comment>
<dbReference type="RefSeq" id="WP_234268974.1">
    <property type="nucleotide sequence ID" value="NZ_JABFTX010000001.1"/>
</dbReference>
<evidence type="ECO:0000256" key="5">
    <source>
        <dbReference type="ARBA" id="ARBA00022430"/>
    </source>
</evidence>
<keyword evidence="10 13" id="KW-0411">Iron-sulfur</keyword>
<organism evidence="15 16">
    <name type="scientific">Billgrantia ethanolica</name>
    <dbReference type="NCBI Taxonomy" id="2733486"/>
    <lineage>
        <taxon>Bacteria</taxon>
        <taxon>Pseudomonadati</taxon>
        <taxon>Pseudomonadota</taxon>
        <taxon>Gammaproteobacteria</taxon>
        <taxon>Oceanospirillales</taxon>
        <taxon>Halomonadaceae</taxon>
        <taxon>Billgrantia</taxon>
    </lineage>
</organism>
<dbReference type="PRINTS" id="PR00415">
    <property type="entry name" value="ACONITASE"/>
</dbReference>
<evidence type="ECO:0000256" key="9">
    <source>
        <dbReference type="ARBA" id="ARBA00023004"/>
    </source>
</evidence>
<comment type="function">
    <text evidence="2 13">Catalyzes the isomerization between 2-isopropylmalate and 3-isopropylmalate, via the formation of 2-isopropylmaleate.</text>
</comment>
<evidence type="ECO:0000256" key="11">
    <source>
        <dbReference type="ARBA" id="ARBA00023239"/>
    </source>
</evidence>
<protein>
    <recommendedName>
        <fullName evidence="13">3-isopropylmalate dehydratase large subunit</fullName>
        <ecNumber evidence="13">4.2.1.33</ecNumber>
    </recommendedName>
    <alternativeName>
        <fullName evidence="13">Alpha-IPM isomerase</fullName>
        <shortName evidence="13">IPMI</shortName>
    </alternativeName>
    <alternativeName>
        <fullName evidence="13">Isopropylmalate isomerase</fullName>
    </alternativeName>
</protein>
<dbReference type="InterPro" id="IPR004430">
    <property type="entry name" value="3-IsopropMal_deHydase_lsu"/>
</dbReference>
<dbReference type="EMBL" id="JABFTX010000001">
    <property type="protein sequence ID" value="MCE8002180.1"/>
    <property type="molecule type" value="Genomic_DNA"/>
</dbReference>
<feature type="domain" description="Aconitase/3-isopropylmalate dehydratase large subunit alpha/beta/alpha" evidence="14">
    <location>
        <begin position="7"/>
        <end position="451"/>
    </location>
</feature>
<proteinExistence type="inferred from homology"/>
<evidence type="ECO:0000256" key="13">
    <source>
        <dbReference type="HAMAP-Rule" id="MF_01026"/>
    </source>
</evidence>
<keyword evidence="11 13" id="KW-0456">Lyase</keyword>
<evidence type="ECO:0000259" key="14">
    <source>
        <dbReference type="Pfam" id="PF00330"/>
    </source>
</evidence>
<dbReference type="NCBIfam" id="TIGR00170">
    <property type="entry name" value="leuC"/>
    <property type="match status" value="1"/>
</dbReference>
<dbReference type="PROSITE" id="PS01244">
    <property type="entry name" value="ACONITASE_2"/>
    <property type="match status" value="1"/>
</dbReference>
<keyword evidence="5 13" id="KW-0432">Leucine biosynthesis</keyword>
<dbReference type="Proteomes" id="UP001320168">
    <property type="component" value="Unassembled WGS sequence"/>
</dbReference>
<comment type="pathway">
    <text evidence="3 13">Amino-acid biosynthesis; L-leucine biosynthesis; L-leucine from 3-methyl-2-oxobutanoate: step 2/4.</text>
</comment>
<dbReference type="InterPro" id="IPR001030">
    <property type="entry name" value="Acoase/IPM_deHydtase_lsu_aba"/>
</dbReference>
<evidence type="ECO:0000256" key="10">
    <source>
        <dbReference type="ARBA" id="ARBA00023014"/>
    </source>
</evidence>
<evidence type="ECO:0000256" key="4">
    <source>
        <dbReference type="ARBA" id="ARBA00011271"/>
    </source>
</evidence>
<dbReference type="NCBIfam" id="NF004016">
    <property type="entry name" value="PRK05478.1"/>
    <property type="match status" value="1"/>
</dbReference>
<dbReference type="InterPro" id="IPR033941">
    <property type="entry name" value="IPMI_cat"/>
</dbReference>
<dbReference type="NCBIfam" id="NF009116">
    <property type="entry name" value="PRK12466.1"/>
    <property type="match status" value="1"/>
</dbReference>
<dbReference type="EC" id="4.2.1.33" evidence="13"/>
<dbReference type="GO" id="GO:0003861">
    <property type="term" value="F:3-isopropylmalate dehydratase activity"/>
    <property type="evidence" value="ECO:0007669"/>
    <property type="project" value="UniProtKB-EC"/>
</dbReference>
<keyword evidence="8 13" id="KW-0479">Metal-binding</keyword>